<dbReference type="Pfam" id="PF19457">
    <property type="entry name" value="DUF5994"/>
    <property type="match status" value="1"/>
</dbReference>
<dbReference type="InterPro" id="IPR046036">
    <property type="entry name" value="DUF5994"/>
</dbReference>
<dbReference type="KEGG" id="scb:SCAB_52661"/>
<gene>
    <name evidence="1" type="ordered locus">SCAB_52661</name>
</gene>
<evidence type="ECO:0000313" key="1">
    <source>
        <dbReference type="EMBL" id="CBG72302.1"/>
    </source>
</evidence>
<dbReference type="Proteomes" id="UP000001444">
    <property type="component" value="Chromosome"/>
</dbReference>
<reference evidence="1 2" key="1">
    <citation type="journal article" date="2010" name="Mol. Plant Microbe Interact.">
        <title>Streptomyces scabies 87-22 contains a coronafacic acid-like biosynthetic cluster that contributes to plant-microbe interactions.</title>
        <authorList>
            <person name="Bignell D.R."/>
            <person name="Seipke R.F."/>
            <person name="Huguet-Tapia J.C."/>
            <person name="Chambers A.H."/>
            <person name="Parry R.J."/>
            <person name="Loria R."/>
        </authorList>
    </citation>
    <scope>NUCLEOTIDE SEQUENCE [LARGE SCALE GENOMIC DNA]</scope>
    <source>
        <strain evidence="1 2">87.22</strain>
    </source>
</reference>
<dbReference type="AlphaFoldDB" id="C9YVA6"/>
<accession>C9YVA6</accession>
<evidence type="ECO:0000313" key="2">
    <source>
        <dbReference type="Proteomes" id="UP000001444"/>
    </source>
</evidence>
<dbReference type="STRING" id="680198.SCAB_52661"/>
<dbReference type="HOGENOM" id="CLU_2208646_0_0_11"/>
<protein>
    <submittedName>
        <fullName evidence="1">Uncharacterized protein</fullName>
    </submittedName>
</protein>
<sequence length="107" mass="11530">MEAMDGVGTITGVLLGIGLWPDIPHRISVGGHVVTAGWFVSDHEQHEIMLCSYRDGFRTLLIVPPSTEPDTAAWLMNRPVPVDNSSTATELLAMATARFDASVEGPQ</sequence>
<organism evidence="1 2">
    <name type="scientific">Streptomyces scabiei (strain 87.22)</name>
    <dbReference type="NCBI Taxonomy" id="680198"/>
    <lineage>
        <taxon>Bacteria</taxon>
        <taxon>Bacillati</taxon>
        <taxon>Actinomycetota</taxon>
        <taxon>Actinomycetes</taxon>
        <taxon>Kitasatosporales</taxon>
        <taxon>Streptomycetaceae</taxon>
        <taxon>Streptomyces</taxon>
    </lineage>
</organism>
<keyword evidence="2" id="KW-1185">Reference proteome</keyword>
<name>C9YVA6_STRSW</name>
<dbReference type="EMBL" id="FN554889">
    <property type="protein sequence ID" value="CBG72302.1"/>
    <property type="molecule type" value="Genomic_DNA"/>
</dbReference>
<proteinExistence type="predicted"/>